<dbReference type="EMBL" id="JANPWB010000011">
    <property type="protein sequence ID" value="KAJ1123338.1"/>
    <property type="molecule type" value="Genomic_DNA"/>
</dbReference>
<feature type="compositionally biased region" description="Basic and acidic residues" evidence="1">
    <location>
        <begin position="11"/>
        <end position="21"/>
    </location>
</feature>
<evidence type="ECO:0000313" key="2">
    <source>
        <dbReference type="EMBL" id="KAJ1123338.1"/>
    </source>
</evidence>
<name>A0AAV7P4W5_PLEWA</name>
<reference evidence="2" key="1">
    <citation type="journal article" date="2022" name="bioRxiv">
        <title>Sequencing and chromosome-scale assembly of the giantPleurodeles waltlgenome.</title>
        <authorList>
            <person name="Brown T."/>
            <person name="Elewa A."/>
            <person name="Iarovenko S."/>
            <person name="Subramanian E."/>
            <person name="Araus A.J."/>
            <person name="Petzold A."/>
            <person name="Susuki M."/>
            <person name="Suzuki K.-i.T."/>
            <person name="Hayashi T."/>
            <person name="Toyoda A."/>
            <person name="Oliveira C."/>
            <person name="Osipova E."/>
            <person name="Leigh N.D."/>
            <person name="Simon A."/>
            <person name="Yun M.H."/>
        </authorList>
    </citation>
    <scope>NUCLEOTIDE SEQUENCE</scope>
    <source>
        <strain evidence="2">20211129_DDA</strain>
        <tissue evidence="2">Liver</tissue>
    </source>
</reference>
<dbReference type="Proteomes" id="UP001066276">
    <property type="component" value="Chromosome 7"/>
</dbReference>
<evidence type="ECO:0000256" key="1">
    <source>
        <dbReference type="SAM" id="MobiDB-lite"/>
    </source>
</evidence>
<dbReference type="AlphaFoldDB" id="A0AAV7P4W5"/>
<gene>
    <name evidence="2" type="ORF">NDU88_001809</name>
</gene>
<feature type="region of interest" description="Disordered" evidence="1">
    <location>
        <begin position="1"/>
        <end position="145"/>
    </location>
</feature>
<feature type="compositionally biased region" description="Polar residues" evidence="1">
    <location>
        <begin position="1"/>
        <end position="10"/>
    </location>
</feature>
<evidence type="ECO:0000313" key="3">
    <source>
        <dbReference type="Proteomes" id="UP001066276"/>
    </source>
</evidence>
<protein>
    <submittedName>
        <fullName evidence="2">Uncharacterized protein</fullName>
    </submittedName>
</protein>
<feature type="compositionally biased region" description="Pro residues" evidence="1">
    <location>
        <begin position="25"/>
        <end position="37"/>
    </location>
</feature>
<keyword evidence="3" id="KW-1185">Reference proteome</keyword>
<comment type="caution">
    <text evidence="2">The sequence shown here is derived from an EMBL/GenBank/DDBJ whole genome shotgun (WGS) entry which is preliminary data.</text>
</comment>
<organism evidence="2 3">
    <name type="scientific">Pleurodeles waltl</name>
    <name type="common">Iberian ribbed newt</name>
    <dbReference type="NCBI Taxonomy" id="8319"/>
    <lineage>
        <taxon>Eukaryota</taxon>
        <taxon>Metazoa</taxon>
        <taxon>Chordata</taxon>
        <taxon>Craniata</taxon>
        <taxon>Vertebrata</taxon>
        <taxon>Euteleostomi</taxon>
        <taxon>Amphibia</taxon>
        <taxon>Batrachia</taxon>
        <taxon>Caudata</taxon>
        <taxon>Salamandroidea</taxon>
        <taxon>Salamandridae</taxon>
        <taxon>Pleurodelinae</taxon>
        <taxon>Pleurodeles</taxon>
    </lineage>
</organism>
<proteinExistence type="predicted"/>
<sequence>MRRQRISPQLSDDRIQQRGDRVPTASPPLRPPLPPARPQSFQPSHSNLLGPRSNPRFQRRSSGASHPADTGDPGELQLQLASPRRRRGVGAGGSPGPVVHRPAPCPAPPTGPRQSTRPYQRQFDRARALSQPRCASPHPRRGTAHKVRQVKHLGNPIHSV</sequence>
<accession>A0AAV7P4W5</accession>